<sequence length="435" mass="48382">MSFLPSNTTPYSNLSNYPHAIYRITVNDVDISSTLASRLIGLTLQDNRGMVADSVDLTLDDSDHALDIPSVGAEMKVWLGWSDTGLIYKGTYLVTGGSHSGAPDVLRISAESTDLAEAFRQKRERSFHQQTVSEIFQALAFEYGLKVLVHASLSSRLVSHIDQNDSDANIMTRIADEHDAIATVKNNTLLLLPIGEAQTSSGLSLPAVELVRTDGDQHSYSYGQSHDKVECVKAYYHNPQKGEKLYVVVGSHTDNPKEIRFIHRDKKTAELAALAELKRCKRAELSLSYTLAKGRPDLLPEQEFSFVGLKAQIDEIVWLGKTITHDLNESSGYTTRIELEVQLPNADDVSVLFDDTTKIEQEKKTKTHSGQRKAKNYKTYTGVKTWYSAKPKPQVLTVGDQSQPLILVRTYKSKKTAQVAVKREWARIQKAKGAT</sequence>
<evidence type="ECO:0000313" key="1">
    <source>
        <dbReference type="EMBL" id="KAB1859922.1"/>
    </source>
</evidence>
<dbReference type="AlphaFoldDB" id="A0A5N4WTA4"/>
<gene>
    <name evidence="1" type="ORF">F4W09_02020</name>
</gene>
<dbReference type="Proteomes" id="UP000325788">
    <property type="component" value="Unassembled WGS sequence"/>
</dbReference>
<proteinExistence type="predicted"/>
<dbReference type="Pfam" id="PF05954">
    <property type="entry name" value="Phage_GPD"/>
    <property type="match status" value="1"/>
</dbReference>
<protein>
    <submittedName>
        <fullName evidence="1">DNA primase</fullName>
    </submittedName>
</protein>
<reference evidence="1 2" key="1">
    <citation type="submission" date="2019-09" db="EMBL/GenBank/DDBJ databases">
        <title>Draft genome sequence of Acinetobacter tandoii W4-4-4 isolated from environmental water sample.</title>
        <authorList>
            <person name="Wee S.K."/>
            <person name="Yan B."/>
            <person name="Mustaffa S.B."/>
            <person name="Yap E.P.H."/>
        </authorList>
    </citation>
    <scope>NUCLEOTIDE SEQUENCE [LARGE SCALE GENOMIC DNA]</scope>
    <source>
        <strain evidence="1 2">W4-4-4</strain>
    </source>
</reference>
<dbReference type="RefSeq" id="WP_151503842.1">
    <property type="nucleotide sequence ID" value="NZ_VXLD01000001.1"/>
</dbReference>
<comment type="caution">
    <text evidence="1">The sequence shown here is derived from an EMBL/GenBank/DDBJ whole genome shotgun (WGS) entry which is preliminary data.</text>
</comment>
<accession>A0A5N4WTA4</accession>
<dbReference type="SUPFAM" id="SSF69279">
    <property type="entry name" value="Phage tail proteins"/>
    <property type="match status" value="1"/>
</dbReference>
<name>A0A5N4WTA4_9GAMM</name>
<organism evidence="1 2">
    <name type="scientific">Acinetobacter tandoii</name>
    <dbReference type="NCBI Taxonomy" id="202954"/>
    <lineage>
        <taxon>Bacteria</taxon>
        <taxon>Pseudomonadati</taxon>
        <taxon>Pseudomonadota</taxon>
        <taxon>Gammaproteobacteria</taxon>
        <taxon>Moraxellales</taxon>
        <taxon>Moraxellaceae</taxon>
        <taxon>Acinetobacter</taxon>
    </lineage>
</organism>
<evidence type="ECO:0000313" key="2">
    <source>
        <dbReference type="Proteomes" id="UP000325788"/>
    </source>
</evidence>
<dbReference type="EMBL" id="VXLD01000001">
    <property type="protein sequence ID" value="KAB1859922.1"/>
    <property type="molecule type" value="Genomic_DNA"/>
</dbReference>